<evidence type="ECO:0000259" key="10">
    <source>
        <dbReference type="Pfam" id="PF04552"/>
    </source>
</evidence>
<evidence type="ECO:0000259" key="11">
    <source>
        <dbReference type="Pfam" id="PF04963"/>
    </source>
</evidence>
<keyword evidence="3" id="KW-0808">Transferase</keyword>
<dbReference type="Pfam" id="PF04963">
    <property type="entry name" value="Sigma54_CBD"/>
    <property type="match status" value="1"/>
</dbReference>
<dbReference type="InterPro" id="IPR000394">
    <property type="entry name" value="RNA_pol_sigma_54"/>
</dbReference>
<feature type="domain" description="RNA polymerase sigma factor 54 DNA-binding" evidence="10">
    <location>
        <begin position="311"/>
        <end position="467"/>
    </location>
</feature>
<dbReference type="Proteomes" id="UP001529380">
    <property type="component" value="Unassembled WGS sequence"/>
</dbReference>
<keyword evidence="6" id="KW-0731">Sigma factor</keyword>
<evidence type="ECO:0000256" key="4">
    <source>
        <dbReference type="ARBA" id="ARBA00022695"/>
    </source>
</evidence>
<evidence type="ECO:0000256" key="7">
    <source>
        <dbReference type="ARBA" id="ARBA00023125"/>
    </source>
</evidence>
<dbReference type="PIRSF" id="PIRSF000774">
    <property type="entry name" value="RpoN"/>
    <property type="match status" value="1"/>
</dbReference>
<reference evidence="13" key="2">
    <citation type="submission" date="2023-06" db="EMBL/GenBank/DDBJ databases">
        <title>Identification and characterization of horizontal gene transfer across gut microbiota members of farm animals based on homology search.</title>
        <authorList>
            <person name="Zeman M."/>
            <person name="Kubasova T."/>
            <person name="Jahodarova E."/>
            <person name="Nykrynova M."/>
            <person name="Rychlik I."/>
        </authorList>
    </citation>
    <scope>NUCLEOTIDE SEQUENCE [LARGE SCALE GENOMIC DNA]</scope>
    <source>
        <strain evidence="13">ET340</strain>
    </source>
</reference>
<name>A0ABT7UPM2_9FIRM</name>
<dbReference type="NCBIfam" id="TIGR02395">
    <property type="entry name" value="rpoN_sigma"/>
    <property type="match status" value="1"/>
</dbReference>
<gene>
    <name evidence="12" type="primary">rpoN</name>
    <name evidence="12" type="ORF">QUW08_05975</name>
</gene>
<keyword evidence="2" id="KW-0240">DNA-directed RNA polymerase</keyword>
<accession>A0ABT7UPM2</accession>
<keyword evidence="7" id="KW-0238">DNA-binding</keyword>
<keyword evidence="8" id="KW-0804">Transcription</keyword>
<evidence type="ECO:0000313" key="12">
    <source>
        <dbReference type="EMBL" id="MDM8200842.1"/>
    </source>
</evidence>
<dbReference type="InterPro" id="IPR007634">
    <property type="entry name" value="RNA_pol_sigma_54_DNA-bd"/>
</dbReference>
<sequence>MELIQQQEQRQVLSQGLRHSLEILQMPVLELQEFLQEKALENPLLELELPQEMHLPDPAEPTAEERGGEADRWEATGSESAAVWDLPAGEGLGEWNRGGDGEWDRMAALADPADRGESLAEALHEQLLRMPGLTDELRRLADYLAECLNENGFLEFSLEDLAADRGVSVFEMEQALYVLQSLQPAGVAARTLPECLVLQLAQTKDFNEYTVRLVRQGLELLAKNNMTAIARLLECTPAQAQAAARAVRALNPRPAQGYGAGPLAYQIPEAVFRRENGQVVIELERRLAPRLQLNEQNCTLLQQSGTPEAKTYLKERRAEAQQLMRAVAERESTLVRLLRQLARDQQDFFLQGGPLKPMTLTQMAQSLGLSLSTVSRAVQGKTLQFEGRSLPLKRFFSAGVPVEGGQVSSESIKRQLQRFVQAEDPAKPLSDEALRAALEAVNLPVARRTVAKYREELGIPSSSARRRVE</sequence>
<dbReference type="Gene3D" id="1.10.10.1330">
    <property type="entry name" value="RNA polymerase sigma-54 factor, core-binding domain"/>
    <property type="match status" value="1"/>
</dbReference>
<keyword evidence="13" id="KW-1185">Reference proteome</keyword>
<keyword evidence="5" id="KW-0805">Transcription regulation</keyword>
<dbReference type="PROSITE" id="PS50044">
    <property type="entry name" value="SIGMA54_3"/>
    <property type="match status" value="1"/>
</dbReference>
<dbReference type="InterPro" id="IPR007046">
    <property type="entry name" value="RNA_pol_sigma_54_core-bd"/>
</dbReference>
<evidence type="ECO:0000256" key="1">
    <source>
        <dbReference type="ARBA" id="ARBA00008798"/>
    </source>
</evidence>
<comment type="caution">
    <text evidence="12">The sequence shown here is derived from an EMBL/GenBank/DDBJ whole genome shotgun (WGS) entry which is preliminary data.</text>
</comment>
<dbReference type="PANTHER" id="PTHR32248">
    <property type="entry name" value="RNA POLYMERASE SIGMA-54 FACTOR"/>
    <property type="match status" value="1"/>
</dbReference>
<reference evidence="12 13" key="1">
    <citation type="submission" date="2023-06" db="EMBL/GenBank/DDBJ databases">
        <title>Identification and characterization of horizontal gene transfer across gut microbiota members of farm animals based on homology search.</title>
        <authorList>
            <person name="Schwarzerova J."/>
            <person name="Nykrynova M."/>
            <person name="Jureckova K."/>
            <person name="Cejkova D."/>
            <person name="Rychlik I."/>
        </authorList>
    </citation>
    <scope>NUCLEOTIDE SEQUENCE [LARGE SCALE GENOMIC DNA]</scope>
    <source>
        <strain evidence="12 13">ET340</strain>
    </source>
</reference>
<feature type="compositionally biased region" description="Basic and acidic residues" evidence="9">
    <location>
        <begin position="63"/>
        <end position="74"/>
    </location>
</feature>
<dbReference type="Pfam" id="PF04552">
    <property type="entry name" value="Sigma54_DBD"/>
    <property type="match status" value="1"/>
</dbReference>
<feature type="domain" description="RNA polymerase sigma factor 54 core-binding" evidence="11">
    <location>
        <begin position="114"/>
        <end position="296"/>
    </location>
</feature>
<proteinExistence type="inferred from homology"/>
<dbReference type="InterPro" id="IPR038709">
    <property type="entry name" value="RpoN_core-bd_sf"/>
</dbReference>
<dbReference type="PANTHER" id="PTHR32248:SF4">
    <property type="entry name" value="RNA POLYMERASE SIGMA-54 FACTOR"/>
    <property type="match status" value="1"/>
</dbReference>
<dbReference type="Gene3D" id="1.10.10.60">
    <property type="entry name" value="Homeodomain-like"/>
    <property type="match status" value="1"/>
</dbReference>
<dbReference type="PRINTS" id="PR00045">
    <property type="entry name" value="SIGMA54FCT"/>
</dbReference>
<evidence type="ECO:0000313" key="13">
    <source>
        <dbReference type="Proteomes" id="UP001529380"/>
    </source>
</evidence>
<evidence type="ECO:0000256" key="3">
    <source>
        <dbReference type="ARBA" id="ARBA00022679"/>
    </source>
</evidence>
<feature type="region of interest" description="Disordered" evidence="9">
    <location>
        <begin position="55"/>
        <end position="74"/>
    </location>
</feature>
<evidence type="ECO:0000256" key="6">
    <source>
        <dbReference type="ARBA" id="ARBA00023082"/>
    </source>
</evidence>
<dbReference type="EMBL" id="JAUDCL010000008">
    <property type="protein sequence ID" value="MDM8200842.1"/>
    <property type="molecule type" value="Genomic_DNA"/>
</dbReference>
<protein>
    <submittedName>
        <fullName evidence="12">RNA polymerase factor sigma-54</fullName>
    </submittedName>
</protein>
<evidence type="ECO:0000256" key="2">
    <source>
        <dbReference type="ARBA" id="ARBA00022478"/>
    </source>
</evidence>
<evidence type="ECO:0000256" key="5">
    <source>
        <dbReference type="ARBA" id="ARBA00023015"/>
    </source>
</evidence>
<dbReference type="Pfam" id="PF00309">
    <property type="entry name" value="Sigma54_AID"/>
    <property type="match status" value="1"/>
</dbReference>
<reference evidence="12 13" key="3">
    <citation type="submission" date="2023-06" db="EMBL/GenBank/DDBJ databases">
        <authorList>
            <person name="Zeman M."/>
            <person name="Kubasova T."/>
            <person name="Jahodarova E."/>
            <person name="Nykrynova M."/>
            <person name="Rychlik I."/>
        </authorList>
    </citation>
    <scope>NUCLEOTIDE SEQUENCE [LARGE SCALE GENOMIC DNA]</scope>
    <source>
        <strain evidence="12 13">ET340</strain>
    </source>
</reference>
<dbReference type="PROSITE" id="PS00718">
    <property type="entry name" value="SIGMA54_2"/>
    <property type="match status" value="1"/>
</dbReference>
<evidence type="ECO:0000256" key="9">
    <source>
        <dbReference type="SAM" id="MobiDB-lite"/>
    </source>
</evidence>
<keyword evidence="4" id="KW-0548">Nucleotidyltransferase</keyword>
<organism evidence="12 13">
    <name type="scientific">Allofournierella massiliensis</name>
    <dbReference type="NCBI Taxonomy" id="1650663"/>
    <lineage>
        <taxon>Bacteria</taxon>
        <taxon>Bacillati</taxon>
        <taxon>Bacillota</taxon>
        <taxon>Clostridia</taxon>
        <taxon>Eubacteriales</taxon>
        <taxon>Oscillospiraceae</taxon>
        <taxon>Allofournierella</taxon>
    </lineage>
</organism>
<dbReference type="RefSeq" id="WP_289599528.1">
    <property type="nucleotide sequence ID" value="NZ_JAUDCL010000008.1"/>
</dbReference>
<comment type="similarity">
    <text evidence="1">Belongs to the sigma-54 factor family.</text>
</comment>
<evidence type="ECO:0000256" key="8">
    <source>
        <dbReference type="ARBA" id="ARBA00023163"/>
    </source>
</evidence>
<dbReference type="PROSITE" id="PS00717">
    <property type="entry name" value="SIGMA54_1"/>
    <property type="match status" value="1"/>
</dbReference>